<dbReference type="SUPFAM" id="SSF57850">
    <property type="entry name" value="RING/U-box"/>
    <property type="match status" value="1"/>
</dbReference>
<evidence type="ECO:0000256" key="4">
    <source>
        <dbReference type="ARBA" id="ARBA00022771"/>
    </source>
</evidence>
<dbReference type="OrthoDB" id="4348522at2759"/>
<dbReference type="Gene3D" id="3.30.40.10">
    <property type="entry name" value="Zinc/RING finger domain, C3HC4 (zinc finger)"/>
    <property type="match status" value="1"/>
</dbReference>
<accession>A0A2P6Q028</accession>
<evidence type="ECO:0000256" key="5">
    <source>
        <dbReference type="ARBA" id="ARBA00022833"/>
    </source>
</evidence>
<keyword evidence="3" id="KW-0479">Metal-binding</keyword>
<comment type="caution">
    <text evidence="8">The sequence shown here is derived from an EMBL/GenBank/DDBJ whole genome shotgun (WGS) entry which is preliminary data.</text>
</comment>
<reference evidence="8 9" key="1">
    <citation type="journal article" date="2018" name="Nat. Genet.">
        <title>The Rosa genome provides new insights in the design of modern roses.</title>
        <authorList>
            <person name="Bendahmane M."/>
        </authorList>
    </citation>
    <scope>NUCLEOTIDE SEQUENCE [LARGE SCALE GENOMIC DNA]</scope>
    <source>
        <strain evidence="9">cv. Old Blush</strain>
    </source>
</reference>
<dbReference type="Pfam" id="PF13639">
    <property type="entry name" value="zf-RING_2"/>
    <property type="match status" value="1"/>
</dbReference>
<proteinExistence type="predicted"/>
<gene>
    <name evidence="8" type="ORF">RchiOBHm_Chr6g0306361</name>
</gene>
<dbReference type="EMBL" id="PDCK01000044">
    <property type="protein sequence ID" value="PRQ27538.1"/>
    <property type="molecule type" value="Genomic_DNA"/>
</dbReference>
<evidence type="ECO:0000259" key="7">
    <source>
        <dbReference type="PROSITE" id="PS50089"/>
    </source>
</evidence>
<protein>
    <recommendedName>
        <fullName evidence="2">RING-type E3 ubiquitin transferase</fullName>
        <ecNumber evidence="2">2.3.2.27</ecNumber>
    </recommendedName>
</protein>
<evidence type="ECO:0000256" key="2">
    <source>
        <dbReference type="ARBA" id="ARBA00012483"/>
    </source>
</evidence>
<dbReference type="PANTHER" id="PTHR15710">
    <property type="entry name" value="E3 UBIQUITIN-PROTEIN LIGASE PRAJA"/>
    <property type="match status" value="1"/>
</dbReference>
<dbReference type="PANTHER" id="PTHR15710:SF196">
    <property type="entry name" value="F6A14.12 PROTEIN-RELATED"/>
    <property type="match status" value="1"/>
</dbReference>
<dbReference type="Proteomes" id="UP000238479">
    <property type="component" value="Chromosome 6"/>
</dbReference>
<organism evidence="8 9">
    <name type="scientific">Rosa chinensis</name>
    <name type="common">China rose</name>
    <dbReference type="NCBI Taxonomy" id="74649"/>
    <lineage>
        <taxon>Eukaryota</taxon>
        <taxon>Viridiplantae</taxon>
        <taxon>Streptophyta</taxon>
        <taxon>Embryophyta</taxon>
        <taxon>Tracheophyta</taxon>
        <taxon>Spermatophyta</taxon>
        <taxon>Magnoliopsida</taxon>
        <taxon>eudicotyledons</taxon>
        <taxon>Gunneridae</taxon>
        <taxon>Pentapetalae</taxon>
        <taxon>rosids</taxon>
        <taxon>fabids</taxon>
        <taxon>Rosales</taxon>
        <taxon>Rosaceae</taxon>
        <taxon>Rosoideae</taxon>
        <taxon>Rosoideae incertae sedis</taxon>
        <taxon>Rosa</taxon>
    </lineage>
</organism>
<dbReference type="InterPro" id="IPR013083">
    <property type="entry name" value="Znf_RING/FYVE/PHD"/>
</dbReference>
<keyword evidence="5" id="KW-0862">Zinc</keyword>
<keyword evidence="4 6" id="KW-0863">Zinc-finger</keyword>
<sequence>MTTIFERREFNTGVYQRYENRMFRSKSCVDVLPIKFFRWKTYADHNPDIQDFDAEPATFLFSKVLKLRFSRERASGNAKTTMERLARYQRVIAGSPREANKLENKLGRYLTTTLGIHEDDQPFTIVKIMEMLRKAVPDKVIEVHMLEMTFRSTNWSFLWGFDEDGDDIYYRAKLVPAPKSFIESLEEVRLLDDDDNLELLGLECPICMQVFADTSITRLPCSHYYHRDCIVQWLQINHVCPTCRHPNAPMS</sequence>
<dbReference type="EC" id="2.3.2.27" evidence="2"/>
<name>A0A2P6Q028_ROSCH</name>
<evidence type="ECO:0000256" key="6">
    <source>
        <dbReference type="PROSITE-ProRule" id="PRU00175"/>
    </source>
</evidence>
<dbReference type="Gramene" id="PRQ27538">
    <property type="protein sequence ID" value="PRQ27538"/>
    <property type="gene ID" value="RchiOBHm_Chr6g0306361"/>
</dbReference>
<dbReference type="CDD" id="cd16454">
    <property type="entry name" value="RING-H2_PA-TM-RING"/>
    <property type="match status" value="1"/>
</dbReference>
<keyword evidence="9" id="KW-1185">Reference proteome</keyword>
<dbReference type="AlphaFoldDB" id="A0A2P6Q028"/>
<dbReference type="PROSITE" id="PS50089">
    <property type="entry name" value="ZF_RING_2"/>
    <property type="match status" value="1"/>
</dbReference>
<dbReference type="GO" id="GO:0016567">
    <property type="term" value="P:protein ubiquitination"/>
    <property type="evidence" value="ECO:0007669"/>
    <property type="project" value="TreeGrafter"/>
</dbReference>
<feature type="domain" description="RING-type" evidence="7">
    <location>
        <begin position="204"/>
        <end position="244"/>
    </location>
</feature>
<dbReference type="SMART" id="SM00184">
    <property type="entry name" value="RING"/>
    <property type="match status" value="1"/>
</dbReference>
<evidence type="ECO:0000256" key="3">
    <source>
        <dbReference type="ARBA" id="ARBA00022723"/>
    </source>
</evidence>
<dbReference type="InterPro" id="IPR001841">
    <property type="entry name" value="Znf_RING"/>
</dbReference>
<evidence type="ECO:0000313" key="8">
    <source>
        <dbReference type="EMBL" id="PRQ27538.1"/>
    </source>
</evidence>
<dbReference type="GO" id="GO:0005737">
    <property type="term" value="C:cytoplasm"/>
    <property type="evidence" value="ECO:0007669"/>
    <property type="project" value="TreeGrafter"/>
</dbReference>
<dbReference type="GO" id="GO:0061630">
    <property type="term" value="F:ubiquitin protein ligase activity"/>
    <property type="evidence" value="ECO:0007669"/>
    <property type="project" value="UniProtKB-EC"/>
</dbReference>
<dbReference type="GO" id="GO:0008270">
    <property type="term" value="F:zinc ion binding"/>
    <property type="evidence" value="ECO:0007669"/>
    <property type="project" value="UniProtKB-KW"/>
</dbReference>
<evidence type="ECO:0000256" key="1">
    <source>
        <dbReference type="ARBA" id="ARBA00000900"/>
    </source>
</evidence>
<comment type="catalytic activity">
    <reaction evidence="1">
        <text>S-ubiquitinyl-[E2 ubiquitin-conjugating enzyme]-L-cysteine + [acceptor protein]-L-lysine = [E2 ubiquitin-conjugating enzyme]-L-cysteine + N(6)-ubiquitinyl-[acceptor protein]-L-lysine.</text>
        <dbReference type="EC" id="2.3.2.27"/>
    </reaction>
</comment>
<evidence type="ECO:0000313" key="9">
    <source>
        <dbReference type="Proteomes" id="UP000238479"/>
    </source>
</evidence>